<accession>A0A418WN22</accession>
<protein>
    <submittedName>
        <fullName evidence="1">Uncharacterized protein</fullName>
    </submittedName>
</protein>
<dbReference type="EMBL" id="QYUM01000003">
    <property type="protein sequence ID" value="RJF91404.1"/>
    <property type="molecule type" value="Genomic_DNA"/>
</dbReference>
<dbReference type="OrthoDB" id="117988at2"/>
<sequence length="157" mass="17821">MTDHLPRLFENDAVIRHIGEGLLACTLTRPEWTHEAHLAACTWLVRERPDIDAERALPTIIARFNESVGGVNDDHNGYHETITQCFVLGVRLHLDAHPQEIPLVDAVNMLLSSEKGRRDWPLRFYSRERLFSVAARRGFVEPDLSPLPNRPESSAPP</sequence>
<dbReference type="RefSeq" id="WP_119763500.1">
    <property type="nucleotide sequence ID" value="NZ_QYUM01000003.1"/>
</dbReference>
<gene>
    <name evidence="1" type="ORF">D3876_15020</name>
</gene>
<dbReference type="AlphaFoldDB" id="A0A418WN22"/>
<proteinExistence type="predicted"/>
<dbReference type="Proteomes" id="UP000286100">
    <property type="component" value="Unassembled WGS sequence"/>
</dbReference>
<reference evidence="1 2" key="1">
    <citation type="submission" date="2018-09" db="EMBL/GenBank/DDBJ databases">
        <authorList>
            <person name="Zhu H."/>
        </authorList>
    </citation>
    <scope>NUCLEOTIDE SEQUENCE [LARGE SCALE GENOMIC DNA]</scope>
    <source>
        <strain evidence="1 2">K2R01-6</strain>
    </source>
</reference>
<organism evidence="1 2">
    <name type="scientific">Sphingomonas cavernae</name>
    <dbReference type="NCBI Taxonomy" id="2320861"/>
    <lineage>
        <taxon>Bacteria</taxon>
        <taxon>Pseudomonadati</taxon>
        <taxon>Pseudomonadota</taxon>
        <taxon>Alphaproteobacteria</taxon>
        <taxon>Sphingomonadales</taxon>
        <taxon>Sphingomonadaceae</taxon>
        <taxon>Sphingomonas</taxon>
    </lineage>
</organism>
<keyword evidence="2" id="KW-1185">Reference proteome</keyword>
<evidence type="ECO:0000313" key="2">
    <source>
        <dbReference type="Proteomes" id="UP000286100"/>
    </source>
</evidence>
<evidence type="ECO:0000313" key="1">
    <source>
        <dbReference type="EMBL" id="RJF91404.1"/>
    </source>
</evidence>
<comment type="caution">
    <text evidence="1">The sequence shown here is derived from an EMBL/GenBank/DDBJ whole genome shotgun (WGS) entry which is preliminary data.</text>
</comment>
<name>A0A418WN22_9SPHN</name>